<dbReference type="RefSeq" id="WP_097113573.1">
    <property type="nucleotide sequence ID" value="NZ_CP083931.1"/>
</dbReference>
<dbReference type="AlphaFoldDB" id="A0A286E5A5"/>
<dbReference type="Proteomes" id="UP000219669">
    <property type="component" value="Unassembled WGS sequence"/>
</dbReference>
<name>A0A286E5A5_9NEIS</name>
<gene>
    <name evidence="1" type="ORF">SAMN02746062_00489</name>
</gene>
<protein>
    <submittedName>
        <fullName evidence="1">Uncharacterized protein</fullName>
    </submittedName>
</protein>
<keyword evidence="2" id="KW-1185">Reference proteome</keyword>
<sequence length="353" mass="40948">MSSNGIYVWDTKHGIPQNHSEANKILDQLSGYKESAPNPNMAAFGAKMAEFVRQAWQFYEGDDGLSMCLDIAEYTATTHKAKYSFEFPPKQYPDSFSCAIIRAACENNLAVLHGDFECVFLPDGTAFDANNQPFHWHDMVEENEQIWQTHIQELIAKQDKPQIPASEAKRNSLTSKIIKKRLGEKFKELLEKYGVSSKQSVDYFIIRTELFSEFYICTLTEKDKYDQELYFKFTIDFNVREKYVNQLATFIPKVTCSNLVNFYGLSNANLINPNIKISEYENGYKHLRWRVREYDEWVKLIEAAADMVMYYLPHIGTVEDFVKFIQAHNAGKTNFAELTMPETDPNLRKLFAW</sequence>
<dbReference type="EMBL" id="OCNF01000003">
    <property type="protein sequence ID" value="SOD66073.1"/>
    <property type="molecule type" value="Genomic_DNA"/>
</dbReference>
<dbReference type="OrthoDB" id="8616427at2"/>
<evidence type="ECO:0000313" key="2">
    <source>
        <dbReference type="Proteomes" id="UP000219669"/>
    </source>
</evidence>
<accession>A0A286E5A5</accession>
<evidence type="ECO:0000313" key="1">
    <source>
        <dbReference type="EMBL" id="SOD66073.1"/>
    </source>
</evidence>
<organism evidence="1 2">
    <name type="scientific">Alysiella filiformis DSM 16848</name>
    <dbReference type="NCBI Taxonomy" id="1120981"/>
    <lineage>
        <taxon>Bacteria</taxon>
        <taxon>Pseudomonadati</taxon>
        <taxon>Pseudomonadota</taxon>
        <taxon>Betaproteobacteria</taxon>
        <taxon>Neisseriales</taxon>
        <taxon>Neisseriaceae</taxon>
        <taxon>Alysiella</taxon>
    </lineage>
</organism>
<reference evidence="1 2" key="1">
    <citation type="submission" date="2017-09" db="EMBL/GenBank/DDBJ databases">
        <authorList>
            <person name="Ehlers B."/>
            <person name="Leendertz F.H."/>
        </authorList>
    </citation>
    <scope>NUCLEOTIDE SEQUENCE [LARGE SCALE GENOMIC DNA]</scope>
    <source>
        <strain evidence="1 2">DSM 16848</strain>
    </source>
</reference>
<proteinExistence type="predicted"/>